<accession>G0PBS6</accession>
<dbReference type="PANTHER" id="PTHR47753">
    <property type="entry name" value="C-TYPE LECTIN-RELATED"/>
    <property type="match status" value="1"/>
</dbReference>
<dbReference type="eggNOG" id="ENOG502R4S2">
    <property type="taxonomic scope" value="Eukaryota"/>
</dbReference>
<dbReference type="CDD" id="cd00037">
    <property type="entry name" value="CLECT"/>
    <property type="match status" value="1"/>
</dbReference>
<gene>
    <name evidence="1" type="ORF">CAEBREN_32238</name>
</gene>
<dbReference type="Proteomes" id="UP000008068">
    <property type="component" value="Unassembled WGS sequence"/>
</dbReference>
<dbReference type="Gene3D" id="3.10.100.10">
    <property type="entry name" value="Mannose-Binding Protein A, subunit A"/>
    <property type="match status" value="1"/>
</dbReference>
<dbReference type="EMBL" id="GL380218">
    <property type="protein sequence ID" value="EGT50658.1"/>
    <property type="molecule type" value="Genomic_DNA"/>
</dbReference>
<reference evidence="2" key="1">
    <citation type="submission" date="2011-07" db="EMBL/GenBank/DDBJ databases">
        <authorList>
            <consortium name="Caenorhabditis brenneri Sequencing and Analysis Consortium"/>
            <person name="Wilson R.K."/>
        </authorList>
    </citation>
    <scope>NUCLEOTIDE SEQUENCE [LARGE SCALE GENOMIC DNA]</scope>
    <source>
        <strain evidence="2">PB2801</strain>
    </source>
</reference>
<proteinExistence type="predicted"/>
<evidence type="ECO:0000313" key="2">
    <source>
        <dbReference type="Proteomes" id="UP000008068"/>
    </source>
</evidence>
<evidence type="ECO:0008006" key="3">
    <source>
        <dbReference type="Google" id="ProtNLM"/>
    </source>
</evidence>
<name>G0PBS6_CAEBE</name>
<organism evidence="2">
    <name type="scientific">Caenorhabditis brenneri</name>
    <name type="common">Nematode worm</name>
    <dbReference type="NCBI Taxonomy" id="135651"/>
    <lineage>
        <taxon>Eukaryota</taxon>
        <taxon>Metazoa</taxon>
        <taxon>Ecdysozoa</taxon>
        <taxon>Nematoda</taxon>
        <taxon>Chromadorea</taxon>
        <taxon>Rhabditida</taxon>
        <taxon>Rhabditina</taxon>
        <taxon>Rhabditomorpha</taxon>
        <taxon>Rhabditoidea</taxon>
        <taxon>Rhabditidae</taxon>
        <taxon>Peloderinae</taxon>
        <taxon>Caenorhabditis</taxon>
    </lineage>
</organism>
<dbReference type="OrthoDB" id="5860362at2759"/>
<dbReference type="SUPFAM" id="SSF56436">
    <property type="entry name" value="C-type lectin-like"/>
    <property type="match status" value="1"/>
</dbReference>
<protein>
    <recommendedName>
        <fullName evidence="3">C-type lectin domain-containing protein</fullName>
    </recommendedName>
</protein>
<dbReference type="InterPro" id="IPR016186">
    <property type="entry name" value="C-type_lectin-like/link_sf"/>
</dbReference>
<dbReference type="AlphaFoldDB" id="G0PBS6"/>
<sequence>MSDARYAPLYCQSVVSEYKYGDCPDGFKGFWRKQLGQKWCHMFIGKNKKNYNDAQAHCQTMGAWLSGYSSQEELDFMDRKKKK</sequence>
<dbReference type="InParanoid" id="G0PBS6"/>
<evidence type="ECO:0000313" key="1">
    <source>
        <dbReference type="EMBL" id="EGT50658.1"/>
    </source>
</evidence>
<dbReference type="HOGENOM" id="CLU_2544608_0_0_1"/>
<keyword evidence="2" id="KW-1185">Reference proteome</keyword>
<dbReference type="InterPro" id="IPR016187">
    <property type="entry name" value="CTDL_fold"/>
</dbReference>
<dbReference type="PANTHER" id="PTHR47753:SF2">
    <property type="entry name" value="C-TYPE LECTIN DOMAIN-CONTAINING PROTEIN"/>
    <property type="match status" value="1"/>
</dbReference>